<evidence type="ECO:0000313" key="1">
    <source>
        <dbReference type="EMBL" id="WMC11712.1"/>
    </source>
</evidence>
<dbReference type="AlphaFoldDB" id="A0AA50KRG6"/>
<name>A0AA50KRG6_9GAMM</name>
<evidence type="ECO:0000313" key="2">
    <source>
        <dbReference type="Proteomes" id="UP001223802"/>
    </source>
</evidence>
<dbReference type="EMBL" id="CP118224">
    <property type="protein sequence ID" value="WMC11712.1"/>
    <property type="molecule type" value="Genomic_DNA"/>
</dbReference>
<reference evidence="1 2" key="1">
    <citation type="submission" date="2023-02" db="EMBL/GenBank/DDBJ databases">
        <title>Complete genome sequence of a novel bacterium Oceanimonas sp. NTOU-MSR1 isolated from marine coast sediment.</title>
        <authorList>
            <person name="Yang H.-T."/>
            <person name="Chen Y.-L."/>
            <person name="Ho Y.-N."/>
        </authorList>
    </citation>
    <scope>NUCLEOTIDE SEQUENCE [LARGE SCALE GENOMIC DNA]</scope>
    <source>
        <strain evidence="1 2">NTOU-MSR1</strain>
    </source>
</reference>
<proteinExistence type="predicted"/>
<sequence>MSTKYYKTSEPAVIAAYQKMMADAHDLRDRAQACCNEFDAMPVIGQCAREYRYHGMRLNGFDVREDRHLWTRPDPNYGGLSKVRSRLTGHSAELKELRARVKQHWPEPDTVSKDGLYQALGTNWGNILLCGIAITEYNGTLYLATSATLTGCTEITGSEYQQAEREEREKAA</sequence>
<organism evidence="1 2">
    <name type="scientific">Oceanimonas pelagia</name>
    <dbReference type="NCBI Taxonomy" id="3028314"/>
    <lineage>
        <taxon>Bacteria</taxon>
        <taxon>Pseudomonadati</taxon>
        <taxon>Pseudomonadota</taxon>
        <taxon>Gammaproteobacteria</taxon>
        <taxon>Aeromonadales</taxon>
        <taxon>Aeromonadaceae</taxon>
        <taxon>Oceanimonas</taxon>
    </lineage>
</organism>
<dbReference type="KEGG" id="ope:PU634_04935"/>
<accession>A0AA50KRG6</accession>
<protein>
    <submittedName>
        <fullName evidence="1">Uncharacterized protein</fullName>
    </submittedName>
</protein>
<dbReference type="Proteomes" id="UP001223802">
    <property type="component" value="Chromosome"/>
</dbReference>
<keyword evidence="2" id="KW-1185">Reference proteome</keyword>
<dbReference type="RefSeq" id="WP_306762947.1">
    <property type="nucleotide sequence ID" value="NZ_CP118224.1"/>
</dbReference>
<gene>
    <name evidence="1" type="ORF">PU634_04935</name>
</gene>